<dbReference type="InterPro" id="IPR002052">
    <property type="entry name" value="DNA_methylase_N6_adenine_CS"/>
</dbReference>
<dbReference type="GeneID" id="58724155"/>
<feature type="binding site" evidence="4">
    <location>
        <begin position="140"/>
        <end position="144"/>
    </location>
    <ligand>
        <name>S-adenosyl-L-methionine</name>
        <dbReference type="ChEBI" id="CHEBI:59789"/>
    </ligand>
</feature>
<evidence type="ECO:0000256" key="4">
    <source>
        <dbReference type="HAMAP-Rule" id="MF_02126"/>
    </source>
</evidence>
<protein>
    <recommendedName>
        <fullName evidence="4">Release factor glutamine methyltransferase</fullName>
        <shortName evidence="4">RF MTase</shortName>
        <ecNumber evidence="4">2.1.1.297</ecNumber>
    </recommendedName>
    <alternativeName>
        <fullName evidence="4">N5-glutamine methyltransferase PrmC</fullName>
    </alternativeName>
    <alternativeName>
        <fullName evidence="4">Protein-(glutamine-N5) MTase PrmC</fullName>
    </alternativeName>
    <alternativeName>
        <fullName evidence="4">Protein-glutamine N-methyltransferase PrmC</fullName>
    </alternativeName>
</protein>
<dbReference type="Gene3D" id="1.10.8.10">
    <property type="entry name" value="DNA helicase RuvA subunit, C-terminal domain"/>
    <property type="match status" value="1"/>
</dbReference>
<feature type="domain" description="Methyltransferase small" evidence="5">
    <location>
        <begin position="132"/>
        <end position="212"/>
    </location>
</feature>
<dbReference type="CDD" id="cd02440">
    <property type="entry name" value="AdoMet_MTases"/>
    <property type="match status" value="1"/>
</dbReference>
<comment type="catalytic activity">
    <reaction evidence="4">
        <text>L-glutaminyl-[peptide chain release factor] + S-adenosyl-L-methionine = N(5)-methyl-L-glutaminyl-[peptide chain release factor] + S-adenosyl-L-homocysteine + H(+)</text>
        <dbReference type="Rhea" id="RHEA:42896"/>
        <dbReference type="Rhea" id="RHEA-COMP:10271"/>
        <dbReference type="Rhea" id="RHEA-COMP:10272"/>
        <dbReference type="ChEBI" id="CHEBI:15378"/>
        <dbReference type="ChEBI" id="CHEBI:30011"/>
        <dbReference type="ChEBI" id="CHEBI:57856"/>
        <dbReference type="ChEBI" id="CHEBI:59789"/>
        <dbReference type="ChEBI" id="CHEBI:61891"/>
        <dbReference type="EC" id="2.1.1.297"/>
    </reaction>
</comment>
<dbReference type="Gene3D" id="3.40.50.150">
    <property type="entry name" value="Vaccinia Virus protein VP39"/>
    <property type="match status" value="1"/>
</dbReference>
<evidence type="ECO:0000313" key="7">
    <source>
        <dbReference type="Proteomes" id="UP000570851"/>
    </source>
</evidence>
<dbReference type="PANTHER" id="PTHR47441">
    <property type="match status" value="1"/>
</dbReference>
<evidence type="ECO:0000256" key="3">
    <source>
        <dbReference type="ARBA" id="ARBA00022691"/>
    </source>
</evidence>
<keyword evidence="2 4" id="KW-0808">Transferase</keyword>
<dbReference type="PROSITE" id="PS00092">
    <property type="entry name" value="N6_MTASE"/>
    <property type="match status" value="1"/>
</dbReference>
<dbReference type="PANTHER" id="PTHR47441:SF3">
    <property type="entry name" value="RELEASE FACTOR GLUTAMINE METHYLTRANSFERASE"/>
    <property type="match status" value="1"/>
</dbReference>
<feature type="binding site" evidence="4">
    <location>
        <begin position="209"/>
        <end position="212"/>
    </location>
    <ligand>
        <name>substrate</name>
    </ligand>
</feature>
<keyword evidence="7" id="KW-1185">Reference proteome</keyword>
<dbReference type="Proteomes" id="UP000570851">
    <property type="component" value="Unassembled WGS sequence"/>
</dbReference>
<keyword evidence="3 4" id="KW-0949">S-adenosyl-L-methionine</keyword>
<evidence type="ECO:0000256" key="2">
    <source>
        <dbReference type="ARBA" id="ARBA00022679"/>
    </source>
</evidence>
<dbReference type="Pfam" id="PF05175">
    <property type="entry name" value="MTS"/>
    <property type="match status" value="1"/>
</dbReference>
<accession>A0ABR6S7L1</accession>
<reference evidence="6 7" key="1">
    <citation type="submission" date="2019-11" db="EMBL/GenBank/DDBJ databases">
        <title>Comparison of genomes from free-living endosymbiotic cyanobacteria isolated from Azolla.</title>
        <authorList>
            <person name="Thiel T."/>
            <person name="Pratte B."/>
        </authorList>
    </citation>
    <scope>NUCLEOTIDE SEQUENCE [LARGE SCALE GENOMIC DNA]</scope>
    <source>
        <strain evidence="6 7">N2B</strain>
    </source>
</reference>
<feature type="binding site" evidence="4">
    <location>
        <position position="163"/>
    </location>
    <ligand>
        <name>S-adenosyl-L-methionine</name>
        <dbReference type="ChEBI" id="CHEBI:59789"/>
    </ligand>
</feature>
<dbReference type="GO" id="GO:0032259">
    <property type="term" value="P:methylation"/>
    <property type="evidence" value="ECO:0007669"/>
    <property type="project" value="UniProtKB-KW"/>
</dbReference>
<dbReference type="EC" id="2.1.1.297" evidence="4"/>
<dbReference type="NCBIfam" id="TIGR00536">
    <property type="entry name" value="hemK_fam"/>
    <property type="match status" value="1"/>
</dbReference>
<gene>
    <name evidence="4 6" type="primary">prmC</name>
    <name evidence="6" type="ORF">GNE12_10645</name>
</gene>
<dbReference type="InterPro" id="IPR004556">
    <property type="entry name" value="HemK-like"/>
</dbReference>
<comment type="similarity">
    <text evidence="4">Belongs to the protein N5-glutamine methyltransferase family. PrmC subfamily.</text>
</comment>
<proteinExistence type="inferred from homology"/>
<dbReference type="InterPro" id="IPR052663">
    <property type="entry name" value="RF_glutamine_MTase_cyano"/>
</dbReference>
<dbReference type="GO" id="GO:0102559">
    <property type="term" value="F:peptide chain release factor N(5)-glutamine methyltransferase activity"/>
    <property type="evidence" value="ECO:0007669"/>
    <property type="project" value="UniProtKB-EC"/>
</dbReference>
<dbReference type="InterPro" id="IPR019874">
    <property type="entry name" value="RF_methyltr_PrmC"/>
</dbReference>
<dbReference type="HAMAP" id="MF_02126">
    <property type="entry name" value="RF_methyltr_PrmC"/>
    <property type="match status" value="1"/>
</dbReference>
<feature type="binding site" evidence="4">
    <location>
        <position position="192"/>
    </location>
    <ligand>
        <name>S-adenosyl-L-methionine</name>
        <dbReference type="ChEBI" id="CHEBI:59789"/>
    </ligand>
</feature>
<comment type="caution">
    <text evidence="6">The sequence shown here is derived from an EMBL/GenBank/DDBJ whole genome shotgun (WGS) entry which is preliminary data.</text>
</comment>
<dbReference type="RefSeq" id="WP_011318305.1">
    <property type="nucleotide sequence ID" value="NZ_JACKZP010000032.1"/>
</dbReference>
<evidence type="ECO:0000259" key="5">
    <source>
        <dbReference type="Pfam" id="PF05175"/>
    </source>
</evidence>
<dbReference type="InterPro" id="IPR007848">
    <property type="entry name" value="Small_mtfrase_dom"/>
</dbReference>
<sequence>MTNRQANVVSGLQLWQWRIKANQAAIAHNIPIVEVDWLLQEIAGLDRLALRLESFKDCSEVPMGLSLDKLDQLWQRRLGDRLPVQYIAGVTPWRNFRLTVSSAVLIPRPETECLIDLAVAAVANSESALQLQQGHWVDLGTGSGAIALGLADAFPEATIHAVDCSLEALAIAQQNAQNTGLVDRMRFYQGRWWEPLTLLKGQFSGMVSNPPYIPSDIVPTLQPEVVNHEPHLALDGGADGLDAIRHLIEVAPSYLRPEGIWLIEMMAGQAEAVQALLLQQGSYSNIQIHSDLAGIERFALAEIARGMV</sequence>
<evidence type="ECO:0000256" key="1">
    <source>
        <dbReference type="ARBA" id="ARBA00022603"/>
    </source>
</evidence>
<dbReference type="SUPFAM" id="SSF53335">
    <property type="entry name" value="S-adenosyl-L-methionine-dependent methyltransferases"/>
    <property type="match status" value="1"/>
</dbReference>
<evidence type="ECO:0000313" key="6">
    <source>
        <dbReference type="EMBL" id="MBC1302372.1"/>
    </source>
</evidence>
<organism evidence="6 7">
    <name type="scientific">Trichormus variabilis N2B</name>
    <dbReference type="NCBI Taxonomy" id="2681315"/>
    <lineage>
        <taxon>Bacteria</taxon>
        <taxon>Bacillati</taxon>
        <taxon>Cyanobacteriota</taxon>
        <taxon>Cyanophyceae</taxon>
        <taxon>Nostocales</taxon>
        <taxon>Nostocaceae</taxon>
        <taxon>Trichormus</taxon>
    </lineage>
</organism>
<dbReference type="NCBIfam" id="TIGR03534">
    <property type="entry name" value="RF_mod_PrmC"/>
    <property type="match status" value="1"/>
</dbReference>
<dbReference type="InterPro" id="IPR029063">
    <property type="entry name" value="SAM-dependent_MTases_sf"/>
</dbReference>
<name>A0ABR6S7L1_ANAVA</name>
<feature type="binding site" evidence="4">
    <location>
        <position position="209"/>
    </location>
    <ligand>
        <name>S-adenosyl-L-methionine</name>
        <dbReference type="ChEBI" id="CHEBI:59789"/>
    </ligand>
</feature>
<keyword evidence="1 4" id="KW-0489">Methyltransferase</keyword>
<comment type="function">
    <text evidence="4">Methylates the class 1 translation termination release factors RF1/PrfA and RF2/PrfB on the glutamine residue of the universally conserved GGQ motif.</text>
</comment>
<dbReference type="EMBL" id="JACKZP010000032">
    <property type="protein sequence ID" value="MBC1302372.1"/>
    <property type="molecule type" value="Genomic_DNA"/>
</dbReference>